<evidence type="ECO:0000313" key="1">
    <source>
        <dbReference type="EMBL" id="AVO23116.1"/>
    </source>
</evidence>
<dbReference type="EMBL" id="MG983743">
    <property type="protein sequence ID" value="AVO23116.1"/>
    <property type="molecule type" value="Genomic_DNA"/>
</dbReference>
<sequence length="71" mass="7514">MNTEENDVLGFRANGTPIRKAKPGFLTTAAFIMCSHCNKAISSSGGPSYGAICISCAGCNHSQEPEEESFE</sequence>
<evidence type="ECO:0000313" key="2">
    <source>
        <dbReference type="Proteomes" id="UP000241502"/>
    </source>
</evidence>
<organism evidence="1 2">
    <name type="scientific">Xanthomonas phage RiverRider</name>
    <dbReference type="NCBI Taxonomy" id="2108116"/>
    <lineage>
        <taxon>Viruses</taxon>
        <taxon>Duplodnaviria</taxon>
        <taxon>Heunggongvirae</taxon>
        <taxon>Uroviricota</taxon>
        <taxon>Caudoviricetes</taxon>
        <taxon>Schitoviridae</taxon>
        <taxon>Riverridervirus</taxon>
        <taxon>Riverridervirus riverrider</taxon>
    </lineage>
</organism>
<keyword evidence="2" id="KW-1185">Reference proteome</keyword>
<proteinExistence type="predicted"/>
<reference evidence="1" key="1">
    <citation type="submission" date="2018-02" db="EMBL/GenBank/DDBJ databases">
        <authorList>
            <person name="Miller M."/>
            <person name="Deiulio A."/>
            <person name="Douthitt C."/>
            <person name="McMahon J."/>
            <person name="Holland C."/>
            <person name="Wiersma-Koch H."/>
            <person name="Turechek W."/>
            <person name="D'Elia T."/>
        </authorList>
    </citation>
    <scope>NUCLEOTIDE SEQUENCE [LARGE SCALE GENOMIC DNA]</scope>
</reference>
<protein>
    <submittedName>
        <fullName evidence="1">Uncharacterized protein</fullName>
    </submittedName>
</protein>
<dbReference type="Proteomes" id="UP000241502">
    <property type="component" value="Segment"/>
</dbReference>
<name>A0A2P1JUT8_9CAUD</name>
<accession>A0A2P1JUT8</accession>
<gene>
    <name evidence="1" type="ORF">RIVERRIDER_28</name>
</gene>